<accession>A0ABS4KRG3</accession>
<protein>
    <submittedName>
        <fullName evidence="2">HTH transcriptional regulator</fullName>
    </submittedName>
</protein>
<evidence type="ECO:0000259" key="1">
    <source>
        <dbReference type="Pfam" id="PF04326"/>
    </source>
</evidence>
<evidence type="ECO:0000313" key="3">
    <source>
        <dbReference type="Proteomes" id="UP001519307"/>
    </source>
</evidence>
<evidence type="ECO:0000313" key="2">
    <source>
        <dbReference type="EMBL" id="MBP2032620.1"/>
    </source>
</evidence>
<name>A0ABS4KRG3_9CLOT</name>
<organism evidence="2 3">
    <name type="scientific">Clostridium algifaecis</name>
    <dbReference type="NCBI Taxonomy" id="1472040"/>
    <lineage>
        <taxon>Bacteria</taxon>
        <taxon>Bacillati</taxon>
        <taxon>Bacillota</taxon>
        <taxon>Clostridia</taxon>
        <taxon>Eubacteriales</taxon>
        <taxon>Clostridiaceae</taxon>
        <taxon>Clostridium</taxon>
    </lineage>
</organism>
<gene>
    <name evidence="2" type="ORF">J2Z42_001294</name>
</gene>
<dbReference type="Gene3D" id="3.30.565.60">
    <property type="match status" value="1"/>
</dbReference>
<dbReference type="EMBL" id="JAGGLM010000006">
    <property type="protein sequence ID" value="MBP2032620.1"/>
    <property type="molecule type" value="Genomic_DNA"/>
</dbReference>
<dbReference type="PANTHER" id="PTHR30595:SF6">
    <property type="entry name" value="SCHLAFEN ALBA-2 DOMAIN-CONTAINING PROTEIN"/>
    <property type="match status" value="1"/>
</dbReference>
<sequence length="380" mass="43795">MDTKKFLNLLRKPEGSKLDFKQCIEIDIDSGRKELAKDICAIANSRGGRGHLVIGVEDKSKRILGICKNDLNEEKIQQIVSSRIDPPVPVSLEFIKYEDKDIAIINIYDGPQKPYQMRDNGAFYIRRGSTNDTMRKQEIVSTISENLILNSELCPVPHSDLSCIDKEIVDNYFRIQGIGINEENRVKLMENASIIYMDKDTGKYMVTLGGLLVFSKINNIYLPHNMIKIIDKVNNYSQPIIVRGDLLYIINKTEEILSNIIYKSYPLEALNEGIRNAVLYRDYSDFSREIKIVIDNNSITVSSPGILIRRNNTNSYNYVNRNTWIYEKMITLDDKDRFIKAGDGFNKMKKAFRNKGRIKFINSMKNDNFKVIYPGIKKFK</sequence>
<feature type="domain" description="Schlafen AlbA-2" evidence="1">
    <location>
        <begin position="14"/>
        <end position="134"/>
    </location>
</feature>
<dbReference type="Pfam" id="PF04326">
    <property type="entry name" value="SLFN_AlbA_2"/>
    <property type="match status" value="1"/>
</dbReference>
<dbReference type="InterPro" id="IPR038461">
    <property type="entry name" value="Schlafen_AlbA_2_dom_sf"/>
</dbReference>
<comment type="caution">
    <text evidence="2">The sequence shown here is derived from an EMBL/GenBank/DDBJ whole genome shotgun (WGS) entry which is preliminary data.</text>
</comment>
<reference evidence="2 3" key="1">
    <citation type="submission" date="2021-03" db="EMBL/GenBank/DDBJ databases">
        <title>Genomic Encyclopedia of Type Strains, Phase IV (KMG-IV): sequencing the most valuable type-strain genomes for metagenomic binning, comparative biology and taxonomic classification.</title>
        <authorList>
            <person name="Goeker M."/>
        </authorList>
    </citation>
    <scope>NUCLEOTIDE SEQUENCE [LARGE SCALE GENOMIC DNA]</scope>
    <source>
        <strain evidence="2 3">DSM 28783</strain>
    </source>
</reference>
<dbReference type="RefSeq" id="WP_209701804.1">
    <property type="nucleotide sequence ID" value="NZ_JAGGLM010000006.1"/>
</dbReference>
<keyword evidence="3" id="KW-1185">Reference proteome</keyword>
<dbReference type="InterPro" id="IPR038475">
    <property type="entry name" value="RecG_C_sf"/>
</dbReference>
<proteinExistence type="predicted"/>
<dbReference type="PANTHER" id="PTHR30595">
    <property type="entry name" value="GLPR-RELATED TRANSCRIPTIONAL REPRESSOR"/>
    <property type="match status" value="1"/>
</dbReference>
<dbReference type="InterPro" id="IPR007421">
    <property type="entry name" value="Schlafen_AlbA_2_dom"/>
</dbReference>
<dbReference type="Proteomes" id="UP001519307">
    <property type="component" value="Unassembled WGS sequence"/>
</dbReference>
<dbReference type="Gene3D" id="3.30.950.30">
    <property type="entry name" value="Schlafen, AAA domain"/>
    <property type="match status" value="1"/>
</dbReference>